<dbReference type="InParanoid" id="A0A1I2CAQ6"/>
<protein>
    <submittedName>
        <fullName evidence="1">Uncharacterized protein</fullName>
    </submittedName>
</protein>
<proteinExistence type="predicted"/>
<evidence type="ECO:0000313" key="2">
    <source>
        <dbReference type="Proteomes" id="UP000181976"/>
    </source>
</evidence>
<evidence type="ECO:0000313" key="1">
    <source>
        <dbReference type="EMBL" id="SFE65298.1"/>
    </source>
</evidence>
<gene>
    <name evidence="1" type="ORF">SAMN05444380_11578</name>
</gene>
<dbReference type="EMBL" id="FONA01000015">
    <property type="protein sequence ID" value="SFE65298.1"/>
    <property type="molecule type" value="Genomic_DNA"/>
</dbReference>
<dbReference type="Proteomes" id="UP000181976">
    <property type="component" value="Unassembled WGS sequence"/>
</dbReference>
<keyword evidence="2" id="KW-1185">Reference proteome</keyword>
<dbReference type="AlphaFoldDB" id="A0A1I2CAQ6"/>
<reference evidence="1 2" key="1">
    <citation type="submission" date="2016-10" db="EMBL/GenBank/DDBJ databases">
        <authorList>
            <person name="de Groot N.N."/>
        </authorList>
    </citation>
    <scope>NUCLEOTIDE SEQUENCE [LARGE SCALE GENOMIC DNA]</scope>
    <source>
        <strain evidence="1 2">DSM 19012</strain>
    </source>
</reference>
<organism evidence="1 2">
    <name type="scientific">Thermophagus xiamenensis</name>
    <dbReference type="NCBI Taxonomy" id="385682"/>
    <lineage>
        <taxon>Bacteria</taxon>
        <taxon>Pseudomonadati</taxon>
        <taxon>Bacteroidota</taxon>
        <taxon>Bacteroidia</taxon>
        <taxon>Marinilabiliales</taxon>
        <taxon>Marinilabiliaceae</taxon>
        <taxon>Thermophagus</taxon>
    </lineage>
</organism>
<name>A0A1I2CAQ6_9BACT</name>
<accession>A0A1I2CAQ6</accession>
<sequence length="46" mass="5356">MIKKERKQDLLQSNHSGIEMVDIPEEDITEWELQSNHSGIEMLVFG</sequence>